<comment type="caution">
    <text evidence="5">The sequence shown here is derived from an EMBL/GenBank/DDBJ whole genome shotgun (WGS) entry which is preliminary data.</text>
</comment>
<dbReference type="AlphaFoldDB" id="A0AAV5A8A6"/>
<dbReference type="SUPFAM" id="SSF48230">
    <property type="entry name" value="Chondroitin AC/alginate lyase"/>
    <property type="match status" value="1"/>
</dbReference>
<dbReference type="EMBL" id="BPWL01000005">
    <property type="protein sequence ID" value="GJJ10861.1"/>
    <property type="molecule type" value="Genomic_DNA"/>
</dbReference>
<reference evidence="5" key="1">
    <citation type="submission" date="2021-10" db="EMBL/GenBank/DDBJ databases">
        <title>De novo Genome Assembly of Clathrus columnatus (Basidiomycota, Fungi) Using Illumina and Nanopore Sequence Data.</title>
        <authorList>
            <person name="Ogiso-Tanaka E."/>
            <person name="Itagaki H."/>
            <person name="Hosoya T."/>
            <person name="Hosaka K."/>
        </authorList>
    </citation>
    <scope>NUCLEOTIDE SEQUENCE</scope>
    <source>
        <strain evidence="5">MO-923</strain>
    </source>
</reference>
<protein>
    <recommendedName>
        <fullName evidence="4">Alginate lyase domain-containing protein</fullName>
    </recommendedName>
</protein>
<feature type="domain" description="Alginate lyase" evidence="4">
    <location>
        <begin position="70"/>
        <end position="362"/>
    </location>
</feature>
<evidence type="ECO:0000256" key="1">
    <source>
        <dbReference type="ARBA" id="ARBA00022729"/>
    </source>
</evidence>
<keyword evidence="1 3" id="KW-0732">Signal</keyword>
<keyword evidence="6" id="KW-1185">Reference proteome</keyword>
<feature type="chain" id="PRO_5043842636" description="Alginate lyase domain-containing protein" evidence="3">
    <location>
        <begin position="23"/>
        <end position="467"/>
    </location>
</feature>
<evidence type="ECO:0000259" key="4">
    <source>
        <dbReference type="Pfam" id="PF05426"/>
    </source>
</evidence>
<evidence type="ECO:0000313" key="6">
    <source>
        <dbReference type="Proteomes" id="UP001050691"/>
    </source>
</evidence>
<proteinExistence type="predicted"/>
<evidence type="ECO:0000313" key="5">
    <source>
        <dbReference type="EMBL" id="GJJ10861.1"/>
    </source>
</evidence>
<sequence>MLITFVTSFLFLFLQLVVPTRGETPPLASYDSIFLDPNYIVNGNFPSTTWQAKDTIVQWAEDLVSLGPWSVMNKSVTPPSGDKHDYMSWAIYWWPDCSNVRNTTLLPPEQVWTECTYVQRDGDINPDVRTVVDDVGSFANLSDAVLYNTLAWSLNKDNDSASVYSQRTVNYINTWFLNNATKMNPNLNYAQMHRGPTGQMGTKTGVLDAHPITKIVSSILIMRMENNTDWTDDMHNQFVSWSNQYVQWLETAKIAIQESEATNNHGTYYYGQLAALKLLVGDMDGAKNATETYFNNQFQQQINATGEQKHQELGRIITDSIIWRRWLYTNAQILSYLDPSSNAWNKTTAYGATIQTALDFILTLNPSASNESDQPSEFYVDVAAVAAVYGDPTHKYTSFLSSGDPNYAAQAYFLWTQPLAGGTPPPSNSTSSRKNGGFAVVPAADSKVISIFSNLLADQLEGQTAAA</sequence>
<name>A0AAV5A8A6_9AGAM</name>
<dbReference type="InterPro" id="IPR008397">
    <property type="entry name" value="Alginate_lyase_dom"/>
</dbReference>
<dbReference type="GO" id="GO:0042597">
    <property type="term" value="C:periplasmic space"/>
    <property type="evidence" value="ECO:0007669"/>
    <property type="project" value="InterPro"/>
</dbReference>
<evidence type="ECO:0000256" key="2">
    <source>
        <dbReference type="ARBA" id="ARBA00023239"/>
    </source>
</evidence>
<dbReference type="GO" id="GO:0016829">
    <property type="term" value="F:lyase activity"/>
    <property type="evidence" value="ECO:0007669"/>
    <property type="project" value="UniProtKB-KW"/>
</dbReference>
<dbReference type="Proteomes" id="UP001050691">
    <property type="component" value="Unassembled WGS sequence"/>
</dbReference>
<keyword evidence="2" id="KW-0456">Lyase</keyword>
<evidence type="ECO:0000256" key="3">
    <source>
        <dbReference type="SAM" id="SignalP"/>
    </source>
</evidence>
<dbReference type="Pfam" id="PF05426">
    <property type="entry name" value="Alginate_lyase"/>
    <property type="match status" value="1"/>
</dbReference>
<gene>
    <name evidence="5" type="ORF">Clacol_005089</name>
</gene>
<dbReference type="InterPro" id="IPR008929">
    <property type="entry name" value="Chondroitin_lyas"/>
</dbReference>
<dbReference type="Gene3D" id="1.50.10.100">
    <property type="entry name" value="Chondroitin AC/alginate lyase"/>
    <property type="match status" value="1"/>
</dbReference>
<feature type="signal peptide" evidence="3">
    <location>
        <begin position="1"/>
        <end position="22"/>
    </location>
</feature>
<accession>A0AAV5A8A6</accession>
<organism evidence="5 6">
    <name type="scientific">Clathrus columnatus</name>
    <dbReference type="NCBI Taxonomy" id="1419009"/>
    <lineage>
        <taxon>Eukaryota</taxon>
        <taxon>Fungi</taxon>
        <taxon>Dikarya</taxon>
        <taxon>Basidiomycota</taxon>
        <taxon>Agaricomycotina</taxon>
        <taxon>Agaricomycetes</taxon>
        <taxon>Phallomycetidae</taxon>
        <taxon>Phallales</taxon>
        <taxon>Clathraceae</taxon>
        <taxon>Clathrus</taxon>
    </lineage>
</organism>